<keyword evidence="1" id="KW-0472">Membrane</keyword>
<keyword evidence="1" id="KW-1133">Transmembrane helix</keyword>
<protein>
    <submittedName>
        <fullName evidence="2">Uncharacterized protein</fullName>
    </submittedName>
</protein>
<gene>
    <name evidence="2" type="ORF">A3F51_02730</name>
</gene>
<evidence type="ECO:0000256" key="1">
    <source>
        <dbReference type="SAM" id="Phobius"/>
    </source>
</evidence>
<accession>A0A1G2MXL9</accession>
<evidence type="ECO:0000313" key="3">
    <source>
        <dbReference type="Proteomes" id="UP000178089"/>
    </source>
</evidence>
<reference evidence="2 3" key="1">
    <citation type="journal article" date="2016" name="Nat. Commun.">
        <title>Thousands of microbial genomes shed light on interconnected biogeochemical processes in an aquifer system.</title>
        <authorList>
            <person name="Anantharaman K."/>
            <person name="Brown C.T."/>
            <person name="Hug L.A."/>
            <person name="Sharon I."/>
            <person name="Castelle C.J."/>
            <person name="Probst A.J."/>
            <person name="Thomas B.C."/>
            <person name="Singh A."/>
            <person name="Wilkins M.J."/>
            <person name="Karaoz U."/>
            <person name="Brodie E.L."/>
            <person name="Williams K.H."/>
            <person name="Hubbard S.S."/>
            <person name="Banfield J.F."/>
        </authorList>
    </citation>
    <scope>NUCLEOTIDE SEQUENCE [LARGE SCALE GENOMIC DNA]</scope>
</reference>
<dbReference type="Proteomes" id="UP000178089">
    <property type="component" value="Unassembled WGS sequence"/>
</dbReference>
<feature type="transmembrane region" description="Helical" evidence="1">
    <location>
        <begin position="12"/>
        <end position="30"/>
    </location>
</feature>
<comment type="caution">
    <text evidence="2">The sequence shown here is derived from an EMBL/GenBank/DDBJ whole genome shotgun (WGS) entry which is preliminary data.</text>
</comment>
<keyword evidence="1" id="KW-0812">Transmembrane</keyword>
<dbReference type="AlphaFoldDB" id="A0A1G2MXL9"/>
<dbReference type="EMBL" id="MHRT01000010">
    <property type="protein sequence ID" value="OHA28666.1"/>
    <property type="molecule type" value="Genomic_DNA"/>
</dbReference>
<proteinExistence type="predicted"/>
<evidence type="ECO:0000313" key="2">
    <source>
        <dbReference type="EMBL" id="OHA28666.1"/>
    </source>
</evidence>
<name>A0A1G2MXL9_9BACT</name>
<organism evidence="2 3">
    <name type="scientific">Candidatus Taylorbacteria bacterium RIFCSPHIGHO2_12_FULL_45_16</name>
    <dbReference type="NCBI Taxonomy" id="1802315"/>
    <lineage>
        <taxon>Bacteria</taxon>
        <taxon>Candidatus Tayloriibacteriota</taxon>
    </lineage>
</organism>
<sequence length="131" mass="14578">MKYGNRSLWQKLVSSPFSVIAMVIVVFVLARASFNIYGKVETSAAKLNQAQTNLAKIIEYQADISRKVGYLSTDQGIETEIRTKYHAVKDGEEVAVVVDDPQSAKTIQATSSVVATPPLGFWARLLRRLRF</sequence>